<evidence type="ECO:0000313" key="5">
    <source>
        <dbReference type="EMBL" id="MFC0215148.1"/>
    </source>
</evidence>
<evidence type="ECO:0000313" key="6">
    <source>
        <dbReference type="Proteomes" id="UP001589776"/>
    </source>
</evidence>
<dbReference type="EMBL" id="JBHLWN010000082">
    <property type="protein sequence ID" value="MFC0215148.1"/>
    <property type="molecule type" value="Genomic_DNA"/>
</dbReference>
<evidence type="ECO:0000256" key="1">
    <source>
        <dbReference type="ARBA" id="ARBA00011344"/>
    </source>
</evidence>
<evidence type="ECO:0000256" key="2">
    <source>
        <dbReference type="SAM" id="MobiDB-lite"/>
    </source>
</evidence>
<comment type="caution">
    <text evidence="5">The sequence shown here is derived from an EMBL/GenBank/DDBJ whole genome shotgun (WGS) entry which is preliminary data.</text>
</comment>
<dbReference type="PANTHER" id="PTHR30173:SF36">
    <property type="entry name" value="ECF RNA POLYMERASE SIGMA FACTOR SIGJ"/>
    <property type="match status" value="1"/>
</dbReference>
<dbReference type="SUPFAM" id="SSF54427">
    <property type="entry name" value="NTF2-like"/>
    <property type="match status" value="1"/>
</dbReference>
<proteinExistence type="predicted"/>
<dbReference type="InterPro" id="IPR052704">
    <property type="entry name" value="ECF_Sigma-70_Domain"/>
</dbReference>
<dbReference type="Pfam" id="PF08281">
    <property type="entry name" value="Sigma70_r4_2"/>
    <property type="match status" value="1"/>
</dbReference>
<dbReference type="InterPro" id="IPR013324">
    <property type="entry name" value="RNA_pol_sigma_r3/r4-like"/>
</dbReference>
<reference evidence="5 6" key="1">
    <citation type="submission" date="2024-09" db="EMBL/GenBank/DDBJ databases">
        <authorList>
            <person name="Sun Q."/>
            <person name="Mori K."/>
        </authorList>
    </citation>
    <scope>NUCLEOTIDE SEQUENCE [LARGE SCALE GENOMIC DNA]</scope>
    <source>
        <strain evidence="5 6">CCM 7759</strain>
    </source>
</reference>
<name>A0ABV6DRF5_9BACL</name>
<accession>A0ABV6DRF5</accession>
<sequence>MKQPASDHAASATEQLYIAYRPLMFSIAYRMLGTVADAEDIVQEAFAAVQSMPGRLDRVANMKAYLSKLVVNRCLNELKSANRRRRDYFGQWLPEPLVGEAEEPAAAAEHNEAMSYAFLVLLDRLSPTERAVFVLRTAYGFDYAEIGGMLGKTDVYARKLYSIAKKKLRPEGERMQSKQEPPGDREGAVPRQRRQELERFVEAFRRRDVTAMLAMLSEDAVLVTDGGGKVRAAVKPILGRVRVTTLLDVISGRKLDAAEAVIRPVSGREELLFYKEGKLLAVVAVDWNEGSGRIDRIYAVFNPDKLGQHARPYSEPEDDQHVTV</sequence>
<feature type="region of interest" description="Disordered" evidence="2">
    <location>
        <begin position="170"/>
        <end position="192"/>
    </location>
</feature>
<organism evidence="5 6">
    <name type="scientific">Paenibacillus chartarius</name>
    <dbReference type="NCBI Taxonomy" id="747481"/>
    <lineage>
        <taxon>Bacteria</taxon>
        <taxon>Bacillati</taxon>
        <taxon>Bacillota</taxon>
        <taxon>Bacilli</taxon>
        <taxon>Bacillales</taxon>
        <taxon>Paenibacillaceae</taxon>
        <taxon>Paenibacillus</taxon>
    </lineage>
</organism>
<protein>
    <submittedName>
        <fullName evidence="5">Sigma-70 family RNA polymerase sigma factor</fullName>
    </submittedName>
</protein>
<dbReference type="PANTHER" id="PTHR30173">
    <property type="entry name" value="SIGMA 19 FACTOR"/>
    <property type="match status" value="1"/>
</dbReference>
<dbReference type="InterPro" id="IPR013249">
    <property type="entry name" value="RNA_pol_sigma70_r4_t2"/>
</dbReference>
<dbReference type="Proteomes" id="UP001589776">
    <property type="component" value="Unassembled WGS sequence"/>
</dbReference>
<keyword evidence="6" id="KW-1185">Reference proteome</keyword>
<dbReference type="SUPFAM" id="SSF88659">
    <property type="entry name" value="Sigma3 and sigma4 domains of RNA polymerase sigma factors"/>
    <property type="match status" value="1"/>
</dbReference>
<dbReference type="Gene3D" id="1.10.1740.10">
    <property type="match status" value="1"/>
</dbReference>
<dbReference type="Pfam" id="PF04542">
    <property type="entry name" value="Sigma70_r2"/>
    <property type="match status" value="1"/>
</dbReference>
<dbReference type="InterPro" id="IPR032710">
    <property type="entry name" value="NTF2-like_dom_sf"/>
</dbReference>
<dbReference type="Gene3D" id="1.10.10.10">
    <property type="entry name" value="Winged helix-like DNA-binding domain superfamily/Winged helix DNA-binding domain"/>
    <property type="match status" value="1"/>
</dbReference>
<feature type="domain" description="RNA polymerase sigma-70 region 2" evidence="3">
    <location>
        <begin position="16"/>
        <end position="84"/>
    </location>
</feature>
<dbReference type="InterPro" id="IPR013325">
    <property type="entry name" value="RNA_pol_sigma_r2"/>
</dbReference>
<dbReference type="RefSeq" id="WP_377472593.1">
    <property type="nucleotide sequence ID" value="NZ_JBHLWN010000082.1"/>
</dbReference>
<dbReference type="InterPro" id="IPR014284">
    <property type="entry name" value="RNA_pol_sigma-70_dom"/>
</dbReference>
<dbReference type="NCBIfam" id="TIGR02937">
    <property type="entry name" value="sigma70-ECF"/>
    <property type="match status" value="1"/>
</dbReference>
<comment type="subunit">
    <text evidence="1">Interacts transiently with the RNA polymerase catalytic core formed by RpoA, RpoB, RpoC and RpoZ (2 alpha, 1 beta, 1 beta' and 1 omega subunit) to form the RNA polymerase holoenzyme that can initiate transcription.</text>
</comment>
<dbReference type="InterPro" id="IPR007627">
    <property type="entry name" value="RNA_pol_sigma70_r2"/>
</dbReference>
<evidence type="ECO:0000259" key="4">
    <source>
        <dbReference type="Pfam" id="PF08281"/>
    </source>
</evidence>
<dbReference type="SUPFAM" id="SSF88946">
    <property type="entry name" value="Sigma2 domain of RNA polymerase sigma factors"/>
    <property type="match status" value="1"/>
</dbReference>
<evidence type="ECO:0000259" key="3">
    <source>
        <dbReference type="Pfam" id="PF04542"/>
    </source>
</evidence>
<dbReference type="InterPro" id="IPR036388">
    <property type="entry name" value="WH-like_DNA-bd_sf"/>
</dbReference>
<gene>
    <name evidence="5" type="ORF">ACFFK0_22380</name>
</gene>
<dbReference type="Gene3D" id="3.10.450.50">
    <property type="match status" value="1"/>
</dbReference>
<feature type="domain" description="RNA polymerase sigma factor 70 region 4 type 2" evidence="4">
    <location>
        <begin position="118"/>
        <end position="168"/>
    </location>
</feature>